<keyword evidence="2" id="KW-1185">Reference proteome</keyword>
<dbReference type="Proteomes" id="UP000323166">
    <property type="component" value="Unassembled WGS sequence"/>
</dbReference>
<name>A0A5S4ZT62_9FIRM</name>
<proteinExistence type="predicted"/>
<dbReference type="EMBL" id="VNHM01000005">
    <property type="protein sequence ID" value="TYO96135.1"/>
    <property type="molecule type" value="Genomic_DNA"/>
</dbReference>
<accession>A0A5S4ZT62</accession>
<gene>
    <name evidence="1" type="ORF">LX24_01081</name>
</gene>
<evidence type="ECO:0000313" key="1">
    <source>
        <dbReference type="EMBL" id="TYO96135.1"/>
    </source>
</evidence>
<sequence length="49" mass="5620">MVEFLGQLANKVNDLHDLIWALSRQLGLPFSDKDLHFWVIGVNKRIISA</sequence>
<reference evidence="1 2" key="1">
    <citation type="submission" date="2019-07" db="EMBL/GenBank/DDBJ databases">
        <title>Genomic Encyclopedia of Type Strains, Phase I: the one thousand microbial genomes (KMG-I) project.</title>
        <authorList>
            <person name="Kyrpides N."/>
        </authorList>
    </citation>
    <scope>NUCLEOTIDE SEQUENCE [LARGE SCALE GENOMIC DNA]</scope>
    <source>
        <strain evidence="1 2">DSM 6562</strain>
    </source>
</reference>
<evidence type="ECO:0000313" key="2">
    <source>
        <dbReference type="Proteomes" id="UP000323166"/>
    </source>
</evidence>
<organism evidence="1 2">
    <name type="scientific">Desulfallas thermosapovorans DSM 6562</name>
    <dbReference type="NCBI Taxonomy" id="1121431"/>
    <lineage>
        <taxon>Bacteria</taxon>
        <taxon>Bacillati</taxon>
        <taxon>Bacillota</taxon>
        <taxon>Clostridia</taxon>
        <taxon>Eubacteriales</taxon>
        <taxon>Desulfallaceae</taxon>
        <taxon>Desulfallas</taxon>
    </lineage>
</organism>
<protein>
    <submittedName>
        <fullName evidence="1">Uncharacterized protein</fullName>
    </submittedName>
</protein>
<dbReference type="AlphaFoldDB" id="A0A5S4ZT62"/>
<comment type="caution">
    <text evidence="1">The sequence shown here is derived from an EMBL/GenBank/DDBJ whole genome shotgun (WGS) entry which is preliminary data.</text>
</comment>